<dbReference type="PANTHER" id="PTHR34596">
    <property type="entry name" value="CHITOPORIN"/>
    <property type="match status" value="1"/>
</dbReference>
<evidence type="ECO:0000256" key="3">
    <source>
        <dbReference type="ARBA" id="ARBA00022729"/>
    </source>
</evidence>
<evidence type="ECO:0000256" key="1">
    <source>
        <dbReference type="ARBA" id="ARBA00009075"/>
    </source>
</evidence>
<dbReference type="Pfam" id="PF03573">
    <property type="entry name" value="OprD"/>
    <property type="match status" value="1"/>
</dbReference>
<dbReference type="InterPro" id="IPR005318">
    <property type="entry name" value="OM_porin_bac"/>
</dbReference>
<dbReference type="InterPro" id="IPR023614">
    <property type="entry name" value="Porin_dom_sf"/>
</dbReference>
<proteinExistence type="inferred from homology"/>
<evidence type="ECO:0000256" key="2">
    <source>
        <dbReference type="ARBA" id="ARBA00022448"/>
    </source>
</evidence>
<name>A0ABS9BFY9_9BACT</name>
<keyword evidence="2" id="KW-0813">Transport</keyword>
<dbReference type="Proteomes" id="UP001200145">
    <property type="component" value="Unassembled WGS sequence"/>
</dbReference>
<dbReference type="Gene3D" id="2.40.160.10">
    <property type="entry name" value="Porin"/>
    <property type="match status" value="1"/>
</dbReference>
<keyword evidence="3" id="KW-0732">Signal</keyword>
<gene>
    <name evidence="4" type="ORF">L0U88_07485</name>
</gene>
<organism evidence="4 5">
    <name type="scientific">Flavihumibacter fluminis</name>
    <dbReference type="NCBI Taxonomy" id="2909236"/>
    <lineage>
        <taxon>Bacteria</taxon>
        <taxon>Pseudomonadati</taxon>
        <taxon>Bacteroidota</taxon>
        <taxon>Chitinophagia</taxon>
        <taxon>Chitinophagales</taxon>
        <taxon>Chitinophagaceae</taxon>
        <taxon>Flavihumibacter</taxon>
    </lineage>
</organism>
<evidence type="ECO:0000313" key="5">
    <source>
        <dbReference type="Proteomes" id="UP001200145"/>
    </source>
</evidence>
<protein>
    <submittedName>
        <fullName evidence="4">OprD family porin</fullName>
    </submittedName>
</protein>
<sequence length="481" mass="54122">MLITEMLPLFFQLCTTIMNRILIILLVQLTLISAASAQNLPEPETTRDTSSLLHVFKSGTINGHARLFTMATDNATGIRDYAATAIGGGLRYKTGSFHGFTLGIGGYFIYDLASSNLAKPDPLTNAANRYEIGLFDIQDVSNKNDINRLEELYLQYKHKTFKATIGKQLPDMPFINQQDGRMRATGIDGLQLHWKPGKNTALQAAYLWQISPRSTVRWFSIGESIGIYPAGLGPDGKPSNYKDALKSKGVVVTSIQQQIHPNLSIQVWNQFVENIFNTAMVQAELRKPVGNKNTLTGGLQVIRQDAINDGGNEDPSKTYFTKGGKSLVLGGSIGLEHQPWNISLNYTRITKDGRYLMPREWGKDPFYTFLQRERNDGYADVNAIAFKANYKLDKLHSKLFLGYGHYYLPDVENAAFNKYATPSYQQLNLSWKYDFQAFLKGMDIQFLFVHKSVLGDESYAAKYLVNKVNMSNYNLILNYTF</sequence>
<dbReference type="PANTHER" id="PTHR34596:SF2">
    <property type="entry name" value="CHITOPORIN"/>
    <property type="match status" value="1"/>
</dbReference>
<comment type="caution">
    <text evidence="4">The sequence shown here is derived from an EMBL/GenBank/DDBJ whole genome shotgun (WGS) entry which is preliminary data.</text>
</comment>
<keyword evidence="5" id="KW-1185">Reference proteome</keyword>
<reference evidence="4 5" key="1">
    <citation type="submission" date="2022-01" db="EMBL/GenBank/DDBJ databases">
        <title>Flavihumibacter sp. nov., isolated from sediment of a river.</title>
        <authorList>
            <person name="Liu H."/>
        </authorList>
    </citation>
    <scope>NUCLEOTIDE SEQUENCE [LARGE SCALE GENOMIC DNA]</scope>
    <source>
        <strain evidence="4 5">RY-1</strain>
    </source>
</reference>
<dbReference type="SUPFAM" id="SSF56935">
    <property type="entry name" value="Porins"/>
    <property type="match status" value="1"/>
</dbReference>
<comment type="similarity">
    <text evidence="1">Belongs to the outer membrane porin (Opr) (TC 1.B.25) family.</text>
</comment>
<dbReference type="EMBL" id="JAKEVY010000002">
    <property type="protein sequence ID" value="MCF1714466.1"/>
    <property type="molecule type" value="Genomic_DNA"/>
</dbReference>
<accession>A0ABS9BFY9</accession>
<dbReference type="RefSeq" id="WP_234866129.1">
    <property type="nucleotide sequence ID" value="NZ_JAKEVY010000002.1"/>
</dbReference>
<evidence type="ECO:0000313" key="4">
    <source>
        <dbReference type="EMBL" id="MCF1714466.1"/>
    </source>
</evidence>